<dbReference type="InterPro" id="IPR038765">
    <property type="entry name" value="Papain-like_cys_pep_sf"/>
</dbReference>
<sequence>MKKIIYILILGIIIGITIYLFAIIPDRQQNNETKTHNPGIVKEISEEWLGIFIQGQRVGYTFTKIKKLASGLEIETTSQMTINMMNELTTLRTQVFAVADDDYALKDFSLLINARGHESKIEGNIKNNKLTITTYSQGIKQTQVKEINEKPYIPDVIDLIVQKKNLTPGTEITIPYFDPTSQSTGKARIKVYPEEKVMVLNNEMEGKKIEINYMGVVSYLWLDENNKIIKNETPNLYMEMIPMSKEEALQEVKSQEAFDLLSFFSIKLNNPLPEDRKISYVKLKLTGISYEGLDLNDDFQRVVSENPLILEISLADINSLNDLNIPINEQKEFLLPSGYIQCEHPDIIRAAKNMAGKDKSAINVTKKLTTGVYRMLKKVPTPSMPSAIDVLKTKEGDCNEHSILFTALARASGIPAKIYVGLVNLDGDAYFYHAWCAIWIGKWVPVDPTFNQFPADVYHLKLKEGEISDWAEVMKVVGKLKIDVMDYH</sequence>
<evidence type="ECO:0000256" key="1">
    <source>
        <dbReference type="SAM" id="Phobius"/>
    </source>
</evidence>
<comment type="caution">
    <text evidence="3">The sequence shown here is derived from an EMBL/GenBank/DDBJ whole genome shotgun (WGS) entry which is preliminary data.</text>
</comment>
<dbReference type="InterPro" id="IPR002931">
    <property type="entry name" value="Transglutaminase-like"/>
</dbReference>
<protein>
    <submittedName>
        <fullName evidence="3">Transglutaminase family protein</fullName>
    </submittedName>
</protein>
<dbReference type="EMBL" id="DTHJ01000048">
    <property type="protein sequence ID" value="HHS62396.1"/>
    <property type="molecule type" value="Genomic_DNA"/>
</dbReference>
<dbReference type="Pfam" id="PF01841">
    <property type="entry name" value="Transglut_core"/>
    <property type="match status" value="1"/>
</dbReference>
<dbReference type="PANTHER" id="PTHR33490:SF3">
    <property type="entry name" value="CONSERVED INTEGRAL MEMBRANE PROTEIN"/>
    <property type="match status" value="1"/>
</dbReference>
<reference evidence="3" key="1">
    <citation type="journal article" date="2020" name="mSystems">
        <title>Genome- and Community-Level Interaction Insights into Carbon Utilization and Element Cycling Functions of Hydrothermarchaeota in Hydrothermal Sediment.</title>
        <authorList>
            <person name="Zhou Z."/>
            <person name="Liu Y."/>
            <person name="Xu W."/>
            <person name="Pan J."/>
            <person name="Luo Z.H."/>
            <person name="Li M."/>
        </authorList>
    </citation>
    <scope>NUCLEOTIDE SEQUENCE [LARGE SCALE GENOMIC DNA]</scope>
    <source>
        <strain evidence="3">SpSt-783</strain>
    </source>
</reference>
<organism evidence="3">
    <name type="scientific">candidate division WOR-3 bacterium</name>
    <dbReference type="NCBI Taxonomy" id="2052148"/>
    <lineage>
        <taxon>Bacteria</taxon>
        <taxon>Bacteria division WOR-3</taxon>
    </lineage>
</organism>
<keyword evidence="1" id="KW-0472">Membrane</keyword>
<dbReference type="AlphaFoldDB" id="A0A7C6AEM9"/>
<gene>
    <name evidence="3" type="ORF">ENV70_02100</name>
</gene>
<accession>A0A7C6AEM9</accession>
<feature type="domain" description="Transglutaminase-like" evidence="2">
    <location>
        <begin position="390"/>
        <end position="450"/>
    </location>
</feature>
<name>A0A7C6AEM9_UNCW3</name>
<evidence type="ECO:0000313" key="3">
    <source>
        <dbReference type="EMBL" id="HHS62396.1"/>
    </source>
</evidence>
<evidence type="ECO:0000259" key="2">
    <source>
        <dbReference type="SMART" id="SM00460"/>
    </source>
</evidence>
<proteinExistence type="predicted"/>
<feature type="transmembrane region" description="Helical" evidence="1">
    <location>
        <begin position="5"/>
        <end position="24"/>
    </location>
</feature>
<dbReference type="PANTHER" id="PTHR33490">
    <property type="entry name" value="BLR5614 PROTEIN-RELATED"/>
    <property type="match status" value="1"/>
</dbReference>
<dbReference type="Gene3D" id="3.10.620.30">
    <property type="match status" value="1"/>
</dbReference>
<keyword evidence="1" id="KW-1133">Transmembrane helix</keyword>
<dbReference type="SUPFAM" id="SSF54001">
    <property type="entry name" value="Cysteine proteinases"/>
    <property type="match status" value="1"/>
</dbReference>
<dbReference type="SMART" id="SM00460">
    <property type="entry name" value="TGc"/>
    <property type="match status" value="1"/>
</dbReference>
<keyword evidence="1" id="KW-0812">Transmembrane</keyword>